<reference evidence="4" key="1">
    <citation type="submission" date="2016-04" db="UniProtKB">
        <authorList>
            <consortium name="WormBaseParasite"/>
        </authorList>
    </citation>
    <scope>IDENTIFICATION</scope>
</reference>
<evidence type="ECO:0000313" key="4">
    <source>
        <dbReference type="WBParaSite" id="ACOC_0001080101-mRNA-1"/>
    </source>
</evidence>
<sequence>MSVFLIFVSCNAICGLNCVKIGVCGEFSGVIRA</sequence>
<proteinExistence type="predicted"/>
<dbReference type="WBParaSite" id="ACOC_0001080101-mRNA-1">
    <property type="protein sequence ID" value="ACOC_0001080101-mRNA-1"/>
    <property type="gene ID" value="ACOC_0001080101"/>
</dbReference>
<dbReference type="AlphaFoldDB" id="A0A158PL14"/>
<keyword evidence="1" id="KW-0732">Signal</keyword>
<organism evidence="4">
    <name type="scientific">Angiostrongylus costaricensis</name>
    <name type="common">Nematode worm</name>
    <dbReference type="NCBI Taxonomy" id="334426"/>
    <lineage>
        <taxon>Eukaryota</taxon>
        <taxon>Metazoa</taxon>
        <taxon>Ecdysozoa</taxon>
        <taxon>Nematoda</taxon>
        <taxon>Chromadorea</taxon>
        <taxon>Rhabditida</taxon>
        <taxon>Rhabditina</taxon>
        <taxon>Rhabditomorpha</taxon>
        <taxon>Strongyloidea</taxon>
        <taxon>Metastrongylidae</taxon>
        <taxon>Angiostrongylus</taxon>
    </lineage>
</organism>
<name>A0A158PL14_ANGCS</name>
<feature type="chain" id="PRO_5043135128" evidence="1">
    <location>
        <begin position="19"/>
        <end position="33"/>
    </location>
</feature>
<reference evidence="2 3" key="2">
    <citation type="submission" date="2018-11" db="EMBL/GenBank/DDBJ databases">
        <authorList>
            <consortium name="Pathogen Informatics"/>
        </authorList>
    </citation>
    <scope>NUCLEOTIDE SEQUENCE [LARGE SCALE GENOMIC DNA]</scope>
    <source>
        <strain evidence="2 3">Costa Rica</strain>
    </source>
</reference>
<feature type="signal peptide" evidence="1">
    <location>
        <begin position="1"/>
        <end position="18"/>
    </location>
</feature>
<evidence type="ECO:0000256" key="1">
    <source>
        <dbReference type="SAM" id="SignalP"/>
    </source>
</evidence>
<evidence type="ECO:0000313" key="3">
    <source>
        <dbReference type="Proteomes" id="UP000267027"/>
    </source>
</evidence>
<keyword evidence="3" id="KW-1185">Reference proteome</keyword>
<gene>
    <name evidence="2" type="ORF">ACOC_LOCUS10802</name>
</gene>
<protein>
    <submittedName>
        <fullName evidence="2 4">Uncharacterized protein</fullName>
    </submittedName>
</protein>
<evidence type="ECO:0000313" key="2">
    <source>
        <dbReference type="EMBL" id="VDM62387.1"/>
    </source>
</evidence>
<dbReference type="EMBL" id="UYYA01004548">
    <property type="protein sequence ID" value="VDM62387.1"/>
    <property type="molecule type" value="Genomic_DNA"/>
</dbReference>
<dbReference type="Proteomes" id="UP000267027">
    <property type="component" value="Unassembled WGS sequence"/>
</dbReference>
<accession>A0A158PL14</accession>